<keyword evidence="1" id="KW-0378">Hydrolase</keyword>
<dbReference type="PANTHER" id="PTHR30404:SF0">
    <property type="entry name" value="N-ACETYLMURAMOYL-L-ALANINE AMIDASE AMIC"/>
    <property type="match status" value="1"/>
</dbReference>
<sequence>MPAGGFTKPCNTTGTATDGGYPEHAFAFDVALRAAELLRHEGVTVVLTRPDDSGVGPCVDARAAVANDAGADLAVSIHADGAAADARGFHVITPAVAPDGGNASIVEISARAALDLRAAFGAATGQAPATYPGGLLEPGLTRRDDLAGLNLARVPAVFIECANMRNATDAAAVVDASWRQRAAEGIADGVRVFLATSPR</sequence>
<evidence type="ECO:0000313" key="4">
    <source>
        <dbReference type="Proteomes" id="UP000198680"/>
    </source>
</evidence>
<dbReference type="InterPro" id="IPR050695">
    <property type="entry name" value="N-acetylmuramoyl_amidase_3"/>
</dbReference>
<dbReference type="InterPro" id="IPR002508">
    <property type="entry name" value="MurNAc-LAA_cat"/>
</dbReference>
<accession>A0A1G9S101</accession>
<dbReference type="STRING" id="1137991.SAMN05660642_02162"/>
<organism evidence="3 4">
    <name type="scientific">Geodermatophilus siccatus</name>
    <dbReference type="NCBI Taxonomy" id="1137991"/>
    <lineage>
        <taxon>Bacteria</taxon>
        <taxon>Bacillati</taxon>
        <taxon>Actinomycetota</taxon>
        <taxon>Actinomycetes</taxon>
        <taxon>Geodermatophilales</taxon>
        <taxon>Geodermatophilaceae</taxon>
        <taxon>Geodermatophilus</taxon>
    </lineage>
</organism>
<evidence type="ECO:0000259" key="2">
    <source>
        <dbReference type="SMART" id="SM00646"/>
    </source>
</evidence>
<evidence type="ECO:0000256" key="1">
    <source>
        <dbReference type="ARBA" id="ARBA00022801"/>
    </source>
</evidence>
<name>A0A1G9S101_9ACTN</name>
<dbReference type="SMART" id="SM00646">
    <property type="entry name" value="Ami_3"/>
    <property type="match status" value="1"/>
</dbReference>
<dbReference type="GO" id="GO:0008745">
    <property type="term" value="F:N-acetylmuramoyl-L-alanine amidase activity"/>
    <property type="evidence" value="ECO:0007669"/>
    <property type="project" value="InterPro"/>
</dbReference>
<dbReference type="PANTHER" id="PTHR30404">
    <property type="entry name" value="N-ACETYLMURAMOYL-L-ALANINE AMIDASE"/>
    <property type="match status" value="1"/>
</dbReference>
<dbReference type="GO" id="GO:0009253">
    <property type="term" value="P:peptidoglycan catabolic process"/>
    <property type="evidence" value="ECO:0007669"/>
    <property type="project" value="InterPro"/>
</dbReference>
<dbReference type="GO" id="GO:0030288">
    <property type="term" value="C:outer membrane-bounded periplasmic space"/>
    <property type="evidence" value="ECO:0007669"/>
    <property type="project" value="TreeGrafter"/>
</dbReference>
<dbReference type="AlphaFoldDB" id="A0A1G9S101"/>
<reference evidence="4" key="1">
    <citation type="submission" date="2016-10" db="EMBL/GenBank/DDBJ databases">
        <authorList>
            <person name="Varghese N."/>
            <person name="Submissions S."/>
        </authorList>
    </citation>
    <scope>NUCLEOTIDE SEQUENCE [LARGE SCALE GENOMIC DNA]</scope>
    <source>
        <strain evidence="4">DSM 45419</strain>
    </source>
</reference>
<gene>
    <name evidence="3" type="ORF">SAMN05660642_02162</name>
</gene>
<keyword evidence="4" id="KW-1185">Reference proteome</keyword>
<dbReference type="Proteomes" id="UP000198680">
    <property type="component" value="Unassembled WGS sequence"/>
</dbReference>
<protein>
    <submittedName>
        <fullName evidence="3">N-acetylmuramoyl-L-alanine amidase</fullName>
    </submittedName>
</protein>
<dbReference type="Gene3D" id="3.40.630.40">
    <property type="entry name" value="Zn-dependent exopeptidases"/>
    <property type="match status" value="1"/>
</dbReference>
<feature type="domain" description="MurNAc-LAA" evidence="2">
    <location>
        <begin position="63"/>
        <end position="191"/>
    </location>
</feature>
<dbReference type="CDD" id="cd02696">
    <property type="entry name" value="MurNAc-LAA"/>
    <property type="match status" value="1"/>
</dbReference>
<dbReference type="EMBL" id="FNHE01000004">
    <property type="protein sequence ID" value="SDM29179.1"/>
    <property type="molecule type" value="Genomic_DNA"/>
</dbReference>
<evidence type="ECO:0000313" key="3">
    <source>
        <dbReference type="EMBL" id="SDM29179.1"/>
    </source>
</evidence>
<dbReference type="Pfam" id="PF01520">
    <property type="entry name" value="Amidase_3"/>
    <property type="match status" value="1"/>
</dbReference>
<proteinExistence type="predicted"/>
<dbReference type="SUPFAM" id="SSF53187">
    <property type="entry name" value="Zn-dependent exopeptidases"/>
    <property type="match status" value="1"/>
</dbReference>